<keyword evidence="8" id="KW-0594">Phospholipid biosynthesis</keyword>
<evidence type="ECO:0000256" key="1">
    <source>
        <dbReference type="ARBA" id="ARBA00001928"/>
    </source>
</evidence>
<evidence type="ECO:0000256" key="10">
    <source>
        <dbReference type="ARBA" id="ARBA00023264"/>
    </source>
</evidence>
<keyword evidence="4" id="KW-0444">Lipid biosynthesis</keyword>
<keyword evidence="9 13" id="KW-0456">Lyase</keyword>
<dbReference type="GO" id="GO:0004609">
    <property type="term" value="F:phosphatidylserine decarboxylase activity"/>
    <property type="evidence" value="ECO:0007669"/>
    <property type="project" value="UniProtKB-EC"/>
</dbReference>
<keyword evidence="5" id="KW-0210">Decarboxylase</keyword>
<dbReference type="Pfam" id="PF02666">
    <property type="entry name" value="PS_Dcarbxylase"/>
    <property type="match status" value="1"/>
</dbReference>
<keyword evidence="7" id="KW-0865">Zymogen</keyword>
<comment type="pathway">
    <text evidence="12">Phospholipid metabolism; phosphatidylethanolamine biosynthesis.</text>
</comment>
<dbReference type="NCBIfam" id="TIGR00163">
    <property type="entry name" value="PS_decarb"/>
    <property type="match status" value="1"/>
</dbReference>
<evidence type="ECO:0000256" key="12">
    <source>
        <dbReference type="ARBA" id="ARBA00024326"/>
    </source>
</evidence>
<dbReference type="InterPro" id="IPR033177">
    <property type="entry name" value="PSD-B"/>
</dbReference>
<evidence type="ECO:0000313" key="14">
    <source>
        <dbReference type="Proteomes" id="UP001595783"/>
    </source>
</evidence>
<dbReference type="InterPro" id="IPR003817">
    <property type="entry name" value="PS_Dcarbxylase"/>
</dbReference>
<evidence type="ECO:0000256" key="9">
    <source>
        <dbReference type="ARBA" id="ARBA00023239"/>
    </source>
</evidence>
<evidence type="ECO:0000313" key="13">
    <source>
        <dbReference type="EMBL" id="MFC3847002.1"/>
    </source>
</evidence>
<accession>A0ABV7ZEK9</accession>
<evidence type="ECO:0000256" key="11">
    <source>
        <dbReference type="ARBA" id="ARBA00023317"/>
    </source>
</evidence>
<keyword evidence="14" id="KW-1185">Reference proteome</keyword>
<evidence type="ECO:0000256" key="3">
    <source>
        <dbReference type="ARBA" id="ARBA00012243"/>
    </source>
</evidence>
<keyword evidence="6" id="KW-0443">Lipid metabolism</keyword>
<sequence length="272" mass="30430">MMALSNTASRLFGKFAHCAFPTPVQRLINKIYAMIFKIDLSDFAPLQTYPTLNALFTRELKTPRPLNQTPNALLSPCDGVLKECGLVQEGQVLQIKGMPYLVGALLGSPLEESYRYFNLYLSPRDYHRFHAPCDLEVLETRYFSGLLFPVNESALKKHPHLFVCNERVVIVAKDPRGALLYFVAVGALNVGQIVLNFDSTLHTNAPRNPPLSIKHYDPPIALAKGAELGRFEMGSTIVLFVRECSMPPETLWHQARYGEFLSTLHPIGAKDA</sequence>
<keyword evidence="11" id="KW-0670">Pyruvate</keyword>
<dbReference type="NCBIfam" id="NF003038">
    <property type="entry name" value="PRK03934.1"/>
    <property type="match status" value="1"/>
</dbReference>
<reference evidence="14" key="1">
    <citation type="journal article" date="2019" name="Int. J. Syst. Evol. Microbiol.">
        <title>The Global Catalogue of Microorganisms (GCM) 10K type strain sequencing project: providing services to taxonomists for standard genome sequencing and annotation.</title>
        <authorList>
            <consortium name="The Broad Institute Genomics Platform"/>
            <consortium name="The Broad Institute Genome Sequencing Center for Infectious Disease"/>
            <person name="Wu L."/>
            <person name="Ma J."/>
        </authorList>
    </citation>
    <scope>NUCLEOTIDE SEQUENCE [LARGE SCALE GENOMIC DNA]</scope>
    <source>
        <strain evidence="14">CCUG 53816</strain>
    </source>
</reference>
<dbReference type="PANTHER" id="PTHR10067:SF6">
    <property type="entry name" value="PHOSPHATIDYLSERINE DECARBOXYLASE PROENZYME, MITOCHONDRIAL"/>
    <property type="match status" value="1"/>
</dbReference>
<evidence type="ECO:0000256" key="4">
    <source>
        <dbReference type="ARBA" id="ARBA00022516"/>
    </source>
</evidence>
<comment type="pathway">
    <text evidence="2">Lipid metabolism.</text>
</comment>
<evidence type="ECO:0000256" key="8">
    <source>
        <dbReference type="ARBA" id="ARBA00023209"/>
    </source>
</evidence>
<comment type="caution">
    <text evidence="13">The sequence shown here is derived from an EMBL/GenBank/DDBJ whole genome shotgun (WGS) entry which is preliminary data.</text>
</comment>
<name>A0ABV7ZEK9_9HELI</name>
<keyword evidence="10" id="KW-1208">Phospholipid metabolism</keyword>
<evidence type="ECO:0000256" key="2">
    <source>
        <dbReference type="ARBA" id="ARBA00005189"/>
    </source>
</evidence>
<dbReference type="EC" id="4.1.1.65" evidence="3"/>
<dbReference type="RefSeq" id="WP_382262285.1">
    <property type="nucleotide sequence ID" value="NZ_JBHRZO010000002.1"/>
</dbReference>
<proteinExistence type="predicted"/>
<organism evidence="13 14">
    <name type="scientific">Helicobacter baculiformis</name>
    <dbReference type="NCBI Taxonomy" id="427351"/>
    <lineage>
        <taxon>Bacteria</taxon>
        <taxon>Pseudomonadati</taxon>
        <taxon>Campylobacterota</taxon>
        <taxon>Epsilonproteobacteria</taxon>
        <taxon>Campylobacterales</taxon>
        <taxon>Helicobacteraceae</taxon>
        <taxon>Helicobacter</taxon>
    </lineage>
</organism>
<comment type="cofactor">
    <cofactor evidence="1">
        <name>pyruvate</name>
        <dbReference type="ChEBI" id="CHEBI:15361"/>
    </cofactor>
</comment>
<evidence type="ECO:0000256" key="5">
    <source>
        <dbReference type="ARBA" id="ARBA00022793"/>
    </source>
</evidence>
<dbReference type="PANTHER" id="PTHR10067">
    <property type="entry name" value="PHOSPHATIDYLSERINE DECARBOXYLASE"/>
    <property type="match status" value="1"/>
</dbReference>
<evidence type="ECO:0000256" key="6">
    <source>
        <dbReference type="ARBA" id="ARBA00023098"/>
    </source>
</evidence>
<protein>
    <recommendedName>
        <fullName evidence="3">phosphatidylserine decarboxylase</fullName>
        <ecNumber evidence="3">4.1.1.65</ecNumber>
    </recommendedName>
</protein>
<gene>
    <name evidence="13" type="ORF">ACFOPX_00420</name>
</gene>
<dbReference type="Proteomes" id="UP001595783">
    <property type="component" value="Unassembled WGS sequence"/>
</dbReference>
<evidence type="ECO:0000256" key="7">
    <source>
        <dbReference type="ARBA" id="ARBA00023145"/>
    </source>
</evidence>
<dbReference type="EMBL" id="JBHRZO010000002">
    <property type="protein sequence ID" value="MFC3847002.1"/>
    <property type="molecule type" value="Genomic_DNA"/>
</dbReference>